<proteinExistence type="predicted"/>
<reference evidence="1" key="1">
    <citation type="submission" date="2021-06" db="EMBL/GenBank/DDBJ databases">
        <authorList>
            <person name="Kallberg Y."/>
            <person name="Tangrot J."/>
            <person name="Rosling A."/>
        </authorList>
    </citation>
    <scope>NUCLEOTIDE SEQUENCE</scope>
    <source>
        <strain evidence="1">28 12/20/2015</strain>
    </source>
</reference>
<dbReference type="EMBL" id="CAJVPW010004579">
    <property type="protein sequence ID" value="CAG8542524.1"/>
    <property type="molecule type" value="Genomic_DNA"/>
</dbReference>
<accession>A0ACA9LT23</accession>
<evidence type="ECO:0000313" key="2">
    <source>
        <dbReference type="Proteomes" id="UP000789366"/>
    </source>
</evidence>
<keyword evidence="2" id="KW-1185">Reference proteome</keyword>
<sequence>KLKIHHQSLPCKIIQKKLAGQFDVLEDWYSTSELEPLETSNYPPLNVVPLNSTISLWQAGFKQNFPITLNKLMS</sequence>
<name>A0ACA9LT23_9GLOM</name>
<feature type="non-terminal residue" evidence="1">
    <location>
        <position position="1"/>
    </location>
</feature>
<comment type="caution">
    <text evidence="1">The sequence shown here is derived from an EMBL/GenBank/DDBJ whole genome shotgun (WGS) entry which is preliminary data.</text>
</comment>
<protein>
    <submittedName>
        <fullName evidence="1">9383_t:CDS:1</fullName>
    </submittedName>
</protein>
<evidence type="ECO:0000313" key="1">
    <source>
        <dbReference type="EMBL" id="CAG8542524.1"/>
    </source>
</evidence>
<gene>
    <name evidence="1" type="ORF">SPELUC_LOCUS4864</name>
</gene>
<dbReference type="Proteomes" id="UP000789366">
    <property type="component" value="Unassembled WGS sequence"/>
</dbReference>
<organism evidence="1 2">
    <name type="scientific">Cetraspora pellucida</name>
    <dbReference type="NCBI Taxonomy" id="1433469"/>
    <lineage>
        <taxon>Eukaryota</taxon>
        <taxon>Fungi</taxon>
        <taxon>Fungi incertae sedis</taxon>
        <taxon>Mucoromycota</taxon>
        <taxon>Glomeromycotina</taxon>
        <taxon>Glomeromycetes</taxon>
        <taxon>Diversisporales</taxon>
        <taxon>Gigasporaceae</taxon>
        <taxon>Cetraspora</taxon>
    </lineage>
</organism>